<accession>A0A3S5FGA9</accession>
<feature type="compositionally biased region" description="Basic and acidic residues" evidence="1">
    <location>
        <begin position="187"/>
        <end position="203"/>
    </location>
</feature>
<feature type="region of interest" description="Disordered" evidence="1">
    <location>
        <begin position="233"/>
        <end position="305"/>
    </location>
</feature>
<dbReference type="Proteomes" id="UP000784294">
    <property type="component" value="Unassembled WGS sequence"/>
</dbReference>
<evidence type="ECO:0000256" key="1">
    <source>
        <dbReference type="SAM" id="MobiDB-lite"/>
    </source>
</evidence>
<organism evidence="2 3">
    <name type="scientific">Protopolystoma xenopodis</name>
    <dbReference type="NCBI Taxonomy" id="117903"/>
    <lineage>
        <taxon>Eukaryota</taxon>
        <taxon>Metazoa</taxon>
        <taxon>Spiralia</taxon>
        <taxon>Lophotrochozoa</taxon>
        <taxon>Platyhelminthes</taxon>
        <taxon>Monogenea</taxon>
        <taxon>Polyopisthocotylea</taxon>
        <taxon>Polystomatidea</taxon>
        <taxon>Polystomatidae</taxon>
        <taxon>Protopolystoma</taxon>
    </lineage>
</organism>
<protein>
    <submittedName>
        <fullName evidence="2">Uncharacterized protein</fullName>
    </submittedName>
</protein>
<comment type="caution">
    <text evidence="2">The sequence shown here is derived from an EMBL/GenBank/DDBJ whole genome shotgun (WGS) entry which is preliminary data.</text>
</comment>
<name>A0A3S5FGA9_9PLAT</name>
<feature type="compositionally biased region" description="Low complexity" evidence="1">
    <location>
        <begin position="233"/>
        <end position="299"/>
    </location>
</feature>
<dbReference type="AlphaFoldDB" id="A0A3S5FGA9"/>
<proteinExistence type="predicted"/>
<gene>
    <name evidence="2" type="ORF">PXEA_LOCUS30462</name>
</gene>
<sequence>MVESPLPPKLSQVGCNLSCHSDFTEWSVKAGWRQMGRVARPAEETSEGRSRPGGRDGRMCPCDCGCQANSGATDLRLDDNGVCLLLADSLAPPEASFHLQGSHVQPLPRGQTHHPVGFTELEESNCCYHHVESDESYAHRPNDDWPRRQDPSEELFVLQRSDGLWSKQLTTELVELVCQSPQVDGCRLETKQPDEDSQPDQHHSQFRPCQTYQPLESQQQHSLLYEDAVARPSTQNRQTQHQHQQLSTTNLITQSSSSSSTSRRSRSAPPGSETGTTDTTASEEATTSSPASVRRASPRQQPLVSLSTGTVNEMVTDAVVVSISNNSWSVAAATTASVDLVDSVRTSRSDGVGPASTEGDTGEQKHDELYANHARLEVKLNRESKENVSVQGNKGGETLVASSPAICCRGGHSINDPNETDEFRMVDEMEVKYFSIRWCRQIHLLDR</sequence>
<feature type="region of interest" description="Disordered" evidence="1">
    <location>
        <begin position="187"/>
        <end position="206"/>
    </location>
</feature>
<feature type="region of interest" description="Disordered" evidence="1">
    <location>
        <begin position="37"/>
        <end position="56"/>
    </location>
</feature>
<reference evidence="2" key="1">
    <citation type="submission" date="2018-11" db="EMBL/GenBank/DDBJ databases">
        <authorList>
            <consortium name="Pathogen Informatics"/>
        </authorList>
    </citation>
    <scope>NUCLEOTIDE SEQUENCE</scope>
</reference>
<feature type="region of interest" description="Disordered" evidence="1">
    <location>
        <begin position="346"/>
        <end position="365"/>
    </location>
</feature>
<keyword evidence="3" id="KW-1185">Reference proteome</keyword>
<feature type="compositionally biased region" description="Basic and acidic residues" evidence="1">
    <location>
        <begin position="40"/>
        <end position="56"/>
    </location>
</feature>
<dbReference type="EMBL" id="CAAALY010253786">
    <property type="protein sequence ID" value="VEL37022.1"/>
    <property type="molecule type" value="Genomic_DNA"/>
</dbReference>
<evidence type="ECO:0000313" key="3">
    <source>
        <dbReference type="Proteomes" id="UP000784294"/>
    </source>
</evidence>
<evidence type="ECO:0000313" key="2">
    <source>
        <dbReference type="EMBL" id="VEL37022.1"/>
    </source>
</evidence>